<dbReference type="Pfam" id="PF00530">
    <property type="entry name" value="SRCR"/>
    <property type="match status" value="1"/>
</dbReference>
<name>A0ABY7G8K7_MYAAR</name>
<feature type="disulfide bond" evidence="2">
    <location>
        <begin position="484"/>
        <end position="494"/>
    </location>
</feature>
<comment type="caution">
    <text evidence="2">Lacks conserved residue(s) required for the propagation of feature annotation.</text>
</comment>
<sequence length="516" mass="58541">MTTTGIKSLKPPKPPPPPLRYQTNTFTSSLKVPLRYQTNTYASSLNATLRYPTDKYASFLNASLRYPTRMKIVMRPTLLYLIVYLTVVRPIQGSRLSRPEDDVKSLKSFIFRELSSIRDEVKEISNRVDILENTTVTHDLSSSSKDMDITSYNLVDKTGESGKQLVRAGNNEASQAVTAEVQNMRKAYSNDKKDLHQLKNDVKDQLRDLEQKITSHMHNLTADVQHNIEYIHEHVSMANVTLSEFINGSISNVSMFSDNIKKEIKMFFENTSHQLTLQFNKTESKIKQNISSTYRQNENNLERFLTLADRNVSQMILKADNIFNLIRSNFSEMPVQITNLSLDLQTTKNEIKDVKERLGNNAESTSNDLKEEIVILKSCLYQEITHDGYYYPCAKDIRLANASLYRSTGFQGRLEVRHDNTWGTVCDDSFAANVGEPYITNNVNVVCRMFGFRECDYVMRAGSYVVVAGLGEGSGEIWIDDVKCGGGESSFLECPHDGWGVHNCGHGEDVGFSMWN</sequence>
<proteinExistence type="predicted"/>
<evidence type="ECO:0000256" key="3">
    <source>
        <dbReference type="SAM" id="Coils"/>
    </source>
</evidence>
<keyword evidence="7" id="KW-1185">Reference proteome</keyword>
<evidence type="ECO:0000256" key="4">
    <source>
        <dbReference type="SAM" id="MobiDB-lite"/>
    </source>
</evidence>
<evidence type="ECO:0000259" key="5">
    <source>
        <dbReference type="PROSITE" id="PS50287"/>
    </source>
</evidence>
<dbReference type="SUPFAM" id="SSF58113">
    <property type="entry name" value="Apolipoprotein A-I"/>
    <property type="match status" value="1"/>
</dbReference>
<feature type="region of interest" description="Disordered" evidence="4">
    <location>
        <begin position="1"/>
        <end position="20"/>
    </location>
</feature>
<dbReference type="SMART" id="SM00202">
    <property type="entry name" value="SR"/>
    <property type="match status" value="1"/>
</dbReference>
<evidence type="ECO:0000256" key="1">
    <source>
        <dbReference type="ARBA" id="ARBA00023157"/>
    </source>
</evidence>
<dbReference type="Proteomes" id="UP001164746">
    <property type="component" value="Chromosome 16"/>
</dbReference>
<feature type="coiled-coil region" evidence="3">
    <location>
        <begin position="181"/>
        <end position="219"/>
    </location>
</feature>
<feature type="domain" description="SRCR" evidence="5">
    <location>
        <begin position="397"/>
        <end position="515"/>
    </location>
</feature>
<protein>
    <submittedName>
        <fullName evidence="6">DMBT1-like protein</fullName>
    </submittedName>
</protein>
<reference evidence="6" key="1">
    <citation type="submission" date="2022-11" db="EMBL/GenBank/DDBJ databases">
        <title>Centuries of genome instability and evolution in soft-shell clam transmissible cancer (bioRxiv).</title>
        <authorList>
            <person name="Hart S.F.M."/>
            <person name="Yonemitsu M.A."/>
            <person name="Giersch R.M."/>
            <person name="Beal B.F."/>
            <person name="Arriagada G."/>
            <person name="Davis B.W."/>
            <person name="Ostrander E.A."/>
            <person name="Goff S.P."/>
            <person name="Metzger M.J."/>
        </authorList>
    </citation>
    <scope>NUCLEOTIDE SEQUENCE</scope>
    <source>
        <strain evidence="6">MELC-2E11</strain>
        <tissue evidence="6">Siphon/mantle</tissue>
    </source>
</reference>
<dbReference type="PANTHER" id="PTHR48071">
    <property type="entry name" value="SRCR DOMAIN-CONTAINING PROTEIN"/>
    <property type="match status" value="1"/>
</dbReference>
<evidence type="ECO:0000313" key="6">
    <source>
        <dbReference type="EMBL" id="WAR29391.1"/>
    </source>
</evidence>
<accession>A0ABY7G8K7</accession>
<dbReference type="PROSITE" id="PS50287">
    <property type="entry name" value="SRCR_2"/>
    <property type="match status" value="1"/>
</dbReference>
<keyword evidence="3" id="KW-0175">Coiled coil</keyword>
<keyword evidence="1 2" id="KW-1015">Disulfide bond</keyword>
<evidence type="ECO:0000256" key="2">
    <source>
        <dbReference type="PROSITE-ProRule" id="PRU00196"/>
    </source>
</evidence>
<dbReference type="Gene3D" id="3.10.250.10">
    <property type="entry name" value="SRCR-like domain"/>
    <property type="match status" value="1"/>
</dbReference>
<dbReference type="PANTHER" id="PTHR48071:SF27">
    <property type="entry name" value="SCAVENGER RECEPTOR CYSTEINE-RICH TYPE 1 PROTEIN M130-LIKE"/>
    <property type="match status" value="1"/>
</dbReference>
<dbReference type="InterPro" id="IPR036772">
    <property type="entry name" value="SRCR-like_dom_sf"/>
</dbReference>
<dbReference type="InterPro" id="IPR001190">
    <property type="entry name" value="SRCR"/>
</dbReference>
<dbReference type="PRINTS" id="PR00258">
    <property type="entry name" value="SPERACTRCPTR"/>
</dbReference>
<dbReference type="SUPFAM" id="SSF56487">
    <property type="entry name" value="SRCR-like"/>
    <property type="match status" value="1"/>
</dbReference>
<gene>
    <name evidence="6" type="ORF">MAR_002959</name>
</gene>
<dbReference type="EMBL" id="CP111027">
    <property type="protein sequence ID" value="WAR29391.1"/>
    <property type="molecule type" value="Genomic_DNA"/>
</dbReference>
<organism evidence="6 7">
    <name type="scientific">Mya arenaria</name>
    <name type="common">Soft-shell clam</name>
    <dbReference type="NCBI Taxonomy" id="6604"/>
    <lineage>
        <taxon>Eukaryota</taxon>
        <taxon>Metazoa</taxon>
        <taxon>Spiralia</taxon>
        <taxon>Lophotrochozoa</taxon>
        <taxon>Mollusca</taxon>
        <taxon>Bivalvia</taxon>
        <taxon>Autobranchia</taxon>
        <taxon>Heteroconchia</taxon>
        <taxon>Euheterodonta</taxon>
        <taxon>Imparidentia</taxon>
        <taxon>Neoheterodontei</taxon>
        <taxon>Myida</taxon>
        <taxon>Myoidea</taxon>
        <taxon>Myidae</taxon>
        <taxon>Mya</taxon>
    </lineage>
</organism>
<evidence type="ECO:0000313" key="7">
    <source>
        <dbReference type="Proteomes" id="UP001164746"/>
    </source>
</evidence>